<dbReference type="InterPro" id="IPR013240">
    <property type="entry name" value="DNA-dir_RNA_pol1_su_RPA34"/>
</dbReference>
<evidence type="ECO:0000313" key="2">
    <source>
        <dbReference type="EMBL" id="KAJ2006679.1"/>
    </source>
</evidence>
<feature type="compositionally biased region" description="Basic residues" evidence="1">
    <location>
        <begin position="216"/>
        <end position="225"/>
    </location>
</feature>
<feature type="region of interest" description="Disordered" evidence="1">
    <location>
        <begin position="187"/>
        <end position="225"/>
    </location>
</feature>
<comment type="caution">
    <text evidence="2">The sequence shown here is derived from an EMBL/GenBank/DDBJ whole genome shotgun (WGS) entry which is preliminary data.</text>
</comment>
<dbReference type="InterPro" id="IPR053263">
    <property type="entry name" value="Euk_RPA34_RNAP_subunit"/>
</dbReference>
<dbReference type="EMBL" id="JANBQF010000051">
    <property type="protein sequence ID" value="KAJ2006679.1"/>
    <property type="molecule type" value="Genomic_DNA"/>
</dbReference>
<keyword evidence="3" id="KW-1185">Reference proteome</keyword>
<dbReference type="PANTHER" id="PTHR28155:SF1">
    <property type="entry name" value="DNA-DIRECTED RNA POLYMERASE I SUBUNIT RPA34.5-DOMAIN-CONTAINING PROTEIN"/>
    <property type="match status" value="1"/>
</dbReference>
<protein>
    <submittedName>
        <fullName evidence="2">Uncharacterized protein</fullName>
    </submittedName>
</protein>
<dbReference type="OrthoDB" id="76224at2759"/>
<dbReference type="Gene3D" id="6.20.250.70">
    <property type="match status" value="1"/>
</dbReference>
<dbReference type="GO" id="GO:0006360">
    <property type="term" value="P:transcription by RNA polymerase I"/>
    <property type="evidence" value="ECO:0007669"/>
    <property type="project" value="InterPro"/>
</dbReference>
<feature type="compositionally biased region" description="Basic and acidic residues" evidence="1">
    <location>
        <begin position="206"/>
        <end position="215"/>
    </location>
</feature>
<evidence type="ECO:0000256" key="1">
    <source>
        <dbReference type="SAM" id="MobiDB-lite"/>
    </source>
</evidence>
<organism evidence="2 3">
    <name type="scientific">Coemansia thaxteri</name>
    <dbReference type="NCBI Taxonomy" id="2663907"/>
    <lineage>
        <taxon>Eukaryota</taxon>
        <taxon>Fungi</taxon>
        <taxon>Fungi incertae sedis</taxon>
        <taxon>Zoopagomycota</taxon>
        <taxon>Kickxellomycotina</taxon>
        <taxon>Kickxellomycetes</taxon>
        <taxon>Kickxellales</taxon>
        <taxon>Kickxellaceae</taxon>
        <taxon>Coemansia</taxon>
    </lineage>
</organism>
<name>A0A9W8BGB9_9FUNG</name>
<dbReference type="Proteomes" id="UP001150907">
    <property type="component" value="Unassembled WGS sequence"/>
</dbReference>
<gene>
    <name evidence="2" type="ORF">H4R26_001228</name>
</gene>
<sequence>MSSATPSRYVPPKDFLLQKGSVAEALTHSSISKSGRELWLLRVPDNVSLKDLDGLEIKHPRAATNGIVAEIASTSSKPAYQIVTSDDNASVPAEFNGMAEMNILVPDDSEEDSADMLTLLPGRCTRLLSMVENIVIPSPIDYAHEISVRERPPRQQPDNMKLRFIPYGFYSAEEYAAMDQKSPAITAEVDVGMSEEPPAKKKKKKSKDEEKSDKKSPKKSKKSKE</sequence>
<proteinExistence type="predicted"/>
<reference evidence="2" key="1">
    <citation type="submission" date="2022-07" db="EMBL/GenBank/DDBJ databases">
        <title>Phylogenomic reconstructions and comparative analyses of Kickxellomycotina fungi.</title>
        <authorList>
            <person name="Reynolds N.K."/>
            <person name="Stajich J.E."/>
            <person name="Barry K."/>
            <person name="Grigoriev I.V."/>
            <person name="Crous P."/>
            <person name="Smith M.E."/>
        </authorList>
    </citation>
    <scope>NUCLEOTIDE SEQUENCE</scope>
    <source>
        <strain evidence="2">IMI 214461</strain>
    </source>
</reference>
<dbReference type="AlphaFoldDB" id="A0A9W8BGB9"/>
<accession>A0A9W8BGB9</accession>
<dbReference type="PANTHER" id="PTHR28155">
    <property type="entry name" value="ACR243WP"/>
    <property type="match status" value="1"/>
</dbReference>
<dbReference type="Pfam" id="PF08208">
    <property type="entry name" value="RNA_polI_A34"/>
    <property type="match status" value="1"/>
</dbReference>
<evidence type="ECO:0000313" key="3">
    <source>
        <dbReference type="Proteomes" id="UP001150907"/>
    </source>
</evidence>